<dbReference type="OrthoDB" id="5111283at2"/>
<proteinExistence type="predicted"/>
<dbReference type="InterPro" id="IPR008984">
    <property type="entry name" value="SMAD_FHA_dom_sf"/>
</dbReference>
<dbReference type="AlphaFoldDB" id="A0A5Q0H2R9"/>
<dbReference type="PROSITE" id="PS50006">
    <property type="entry name" value="FHA_DOMAIN"/>
    <property type="match status" value="1"/>
</dbReference>
<dbReference type="InterPro" id="IPR050923">
    <property type="entry name" value="Cell_Proc_Reg/RNA_Proc"/>
</dbReference>
<evidence type="ECO:0000313" key="4">
    <source>
        <dbReference type="Proteomes" id="UP000325787"/>
    </source>
</evidence>
<dbReference type="SMART" id="SM00240">
    <property type="entry name" value="FHA"/>
    <property type="match status" value="1"/>
</dbReference>
<dbReference type="PANTHER" id="PTHR23308">
    <property type="entry name" value="NUCLEAR INHIBITOR OF PROTEIN PHOSPHATASE-1"/>
    <property type="match status" value="1"/>
</dbReference>
<dbReference type="InterPro" id="IPR000253">
    <property type="entry name" value="FHA_dom"/>
</dbReference>
<name>A0A5Q0H2R9_SACSY</name>
<dbReference type="EMBL" id="CP034550">
    <property type="protein sequence ID" value="QFZ20002.1"/>
    <property type="molecule type" value="Genomic_DNA"/>
</dbReference>
<evidence type="ECO:0000256" key="1">
    <source>
        <dbReference type="ARBA" id="ARBA00022553"/>
    </source>
</evidence>
<keyword evidence="4" id="KW-1185">Reference proteome</keyword>
<organism evidence="3 4">
    <name type="scientific">Saccharothrix syringae</name>
    <name type="common">Nocardiopsis syringae</name>
    <dbReference type="NCBI Taxonomy" id="103733"/>
    <lineage>
        <taxon>Bacteria</taxon>
        <taxon>Bacillati</taxon>
        <taxon>Actinomycetota</taxon>
        <taxon>Actinomycetes</taxon>
        <taxon>Pseudonocardiales</taxon>
        <taxon>Pseudonocardiaceae</taxon>
        <taxon>Saccharothrix</taxon>
    </lineage>
</organism>
<dbReference type="KEGG" id="ssyi:EKG83_23550"/>
<evidence type="ECO:0000313" key="3">
    <source>
        <dbReference type="EMBL" id="QFZ20002.1"/>
    </source>
</evidence>
<reference evidence="4" key="1">
    <citation type="journal article" date="2021" name="Curr. Microbiol.">
        <title>Complete genome of nocamycin-producing strain Saccharothrix syringae NRRL B-16468 reveals the biosynthetic potential for secondary metabolites.</title>
        <authorList>
            <person name="Mo X."/>
            <person name="Yang S."/>
        </authorList>
    </citation>
    <scope>NUCLEOTIDE SEQUENCE [LARGE SCALE GENOMIC DNA]</scope>
    <source>
        <strain evidence="4">ATCC 51364 / DSM 43886 / JCM 6844 / KCTC 9398 / NBRC 14523 / NRRL B-16468 / INA 2240</strain>
    </source>
</reference>
<dbReference type="CDD" id="cd00060">
    <property type="entry name" value="FHA"/>
    <property type="match status" value="1"/>
</dbReference>
<accession>A0A5Q0H2R9</accession>
<sequence length="211" mass="21542">MVRCPAGHGSTTEDFCDVCGAPISGEAAPAAAAPGVPPGVPPEGACAACGAARVGRFCEECGHDSLRPATPVAAPVTWHVTVAADRAHFDRVVVAAGGPDAAGVEFPRFCPERRFELGAVEVSIGRRSRSRGTFPGIDLVGPPEDPGVSHHHALLVPSDGGWAVVDLGSTNGTTVNDATEPLRPHQPHPLVPGDRVHVGAWTTVTLHSSGG</sequence>
<gene>
    <name evidence="3" type="ORF">EKG83_23550</name>
</gene>
<feature type="domain" description="FHA" evidence="2">
    <location>
        <begin position="122"/>
        <end position="180"/>
    </location>
</feature>
<protein>
    <submittedName>
        <fullName evidence="3">FHA domain-containing protein</fullName>
    </submittedName>
</protein>
<dbReference type="Proteomes" id="UP000325787">
    <property type="component" value="Chromosome"/>
</dbReference>
<dbReference type="Gene3D" id="2.60.200.20">
    <property type="match status" value="1"/>
</dbReference>
<evidence type="ECO:0000259" key="2">
    <source>
        <dbReference type="PROSITE" id="PS50006"/>
    </source>
</evidence>
<dbReference type="SUPFAM" id="SSF49879">
    <property type="entry name" value="SMAD/FHA domain"/>
    <property type="match status" value="1"/>
</dbReference>
<dbReference type="Pfam" id="PF00498">
    <property type="entry name" value="FHA"/>
    <property type="match status" value="1"/>
</dbReference>
<dbReference type="RefSeq" id="WP_033431097.1">
    <property type="nucleotide sequence ID" value="NZ_CP034550.1"/>
</dbReference>
<keyword evidence="1" id="KW-0597">Phosphoprotein</keyword>